<feature type="domain" description="RRM" evidence="4">
    <location>
        <begin position="4"/>
        <end position="74"/>
    </location>
</feature>
<protein>
    <recommendedName>
        <fullName evidence="4">RRM domain-containing protein</fullName>
    </recommendedName>
</protein>
<feature type="compositionally biased region" description="Basic residues" evidence="3">
    <location>
        <begin position="328"/>
        <end position="338"/>
    </location>
</feature>
<evidence type="ECO:0000256" key="1">
    <source>
        <dbReference type="ARBA" id="ARBA00022884"/>
    </source>
</evidence>
<dbReference type="AlphaFoldDB" id="A0A4P9XCV3"/>
<feature type="compositionally biased region" description="Basic and acidic residues" evidence="3">
    <location>
        <begin position="189"/>
        <end position="320"/>
    </location>
</feature>
<feature type="region of interest" description="Disordered" evidence="3">
    <location>
        <begin position="166"/>
        <end position="392"/>
    </location>
</feature>
<sequence>MSQRRTFWGHLPRDIRESDIEREARHYGRITHLRLVTGFAFVEFSDEREARDCVVDMDGRRILGERVVVEYAKSGAGREPRERREPAPRTNIHVRFHRLPPGLRWVELKELVRPYAAPLYADASPDGTGVVHFATREEADAVVAQLDGREQDGDVLACELVLTEGDPMADAPRGPRYRQGGSVLDDDGLAGRRDDRRRDGRDSRDGREMMRGGRDLDRRMGGRSDDRMGGGGRYDDRDRDRSRMDRGRDPYRDLGRGRDGGRRVDRYGDRRRYDDDRGYDDRMDRGRDRSPDRGADRGRDRSRERDRGRDRDDDRSDRGAYEAPPARRGGRSRSRSRSRSPPSPLAASIADAAVAAPPSPPRAGEGHDGHSRSHDHGSTSPLDARDARAPAV</sequence>
<dbReference type="Gene3D" id="3.30.70.330">
    <property type="match status" value="2"/>
</dbReference>
<dbReference type="STRING" id="1555241.A0A4P9XCV3"/>
<dbReference type="Pfam" id="PF00076">
    <property type="entry name" value="RRM_1"/>
    <property type="match status" value="2"/>
</dbReference>
<dbReference type="SUPFAM" id="SSF54928">
    <property type="entry name" value="RNA-binding domain, RBD"/>
    <property type="match status" value="1"/>
</dbReference>
<reference evidence="6" key="1">
    <citation type="journal article" date="2018" name="Nat. Microbiol.">
        <title>Leveraging single-cell genomics to expand the fungal tree of life.</title>
        <authorList>
            <person name="Ahrendt S.R."/>
            <person name="Quandt C.A."/>
            <person name="Ciobanu D."/>
            <person name="Clum A."/>
            <person name="Salamov A."/>
            <person name="Andreopoulos B."/>
            <person name="Cheng J.F."/>
            <person name="Woyke T."/>
            <person name="Pelin A."/>
            <person name="Henrissat B."/>
            <person name="Reynolds N.K."/>
            <person name="Benny G.L."/>
            <person name="Smith M.E."/>
            <person name="James T.Y."/>
            <person name="Grigoriev I.V."/>
        </authorList>
    </citation>
    <scope>NUCLEOTIDE SEQUENCE [LARGE SCALE GENOMIC DNA]</scope>
    <source>
        <strain evidence="6">ATCC 52028</strain>
    </source>
</reference>
<organism evidence="5 6">
    <name type="scientific">Caulochytrium protostelioides</name>
    <dbReference type="NCBI Taxonomy" id="1555241"/>
    <lineage>
        <taxon>Eukaryota</taxon>
        <taxon>Fungi</taxon>
        <taxon>Fungi incertae sedis</taxon>
        <taxon>Chytridiomycota</taxon>
        <taxon>Chytridiomycota incertae sedis</taxon>
        <taxon>Chytridiomycetes</taxon>
        <taxon>Caulochytriales</taxon>
        <taxon>Caulochytriaceae</taxon>
        <taxon>Caulochytrium</taxon>
    </lineage>
</organism>
<dbReference type="InterPro" id="IPR012677">
    <property type="entry name" value="Nucleotide-bd_a/b_plait_sf"/>
</dbReference>
<name>A0A4P9XCV3_9FUNG</name>
<evidence type="ECO:0000313" key="5">
    <source>
        <dbReference type="EMBL" id="RKP03297.1"/>
    </source>
</evidence>
<dbReference type="GO" id="GO:0003729">
    <property type="term" value="F:mRNA binding"/>
    <property type="evidence" value="ECO:0007669"/>
    <property type="project" value="TreeGrafter"/>
</dbReference>
<dbReference type="InterPro" id="IPR035979">
    <property type="entry name" value="RBD_domain_sf"/>
</dbReference>
<dbReference type="PROSITE" id="PS50102">
    <property type="entry name" value="RRM"/>
    <property type="match status" value="1"/>
</dbReference>
<dbReference type="EMBL" id="ML014125">
    <property type="protein sequence ID" value="RKP03297.1"/>
    <property type="molecule type" value="Genomic_DNA"/>
</dbReference>
<dbReference type="PANTHER" id="PTHR48025:SF1">
    <property type="entry name" value="RRM DOMAIN-CONTAINING PROTEIN"/>
    <property type="match status" value="1"/>
</dbReference>
<dbReference type="OrthoDB" id="1099063at2759"/>
<evidence type="ECO:0000259" key="4">
    <source>
        <dbReference type="PROSITE" id="PS50102"/>
    </source>
</evidence>
<dbReference type="Proteomes" id="UP000274922">
    <property type="component" value="Unassembled WGS sequence"/>
</dbReference>
<keyword evidence="6" id="KW-1185">Reference proteome</keyword>
<dbReference type="PANTHER" id="PTHR48025">
    <property type="entry name" value="OS02G0815200 PROTEIN"/>
    <property type="match status" value="1"/>
</dbReference>
<evidence type="ECO:0000256" key="3">
    <source>
        <dbReference type="SAM" id="MobiDB-lite"/>
    </source>
</evidence>
<dbReference type="SMART" id="SM00360">
    <property type="entry name" value="RRM"/>
    <property type="match status" value="2"/>
</dbReference>
<gene>
    <name evidence="5" type="ORF">CXG81DRAFT_17150</name>
</gene>
<proteinExistence type="predicted"/>
<accession>A0A4P9XCV3</accession>
<dbReference type="InterPro" id="IPR050502">
    <property type="entry name" value="Euk_RNA-bind_prot"/>
</dbReference>
<feature type="compositionally biased region" description="Basic and acidic residues" evidence="3">
    <location>
        <begin position="364"/>
        <end position="392"/>
    </location>
</feature>
<dbReference type="InterPro" id="IPR000504">
    <property type="entry name" value="RRM_dom"/>
</dbReference>
<dbReference type="GO" id="GO:0005634">
    <property type="term" value="C:nucleus"/>
    <property type="evidence" value="ECO:0007669"/>
    <property type="project" value="TreeGrafter"/>
</dbReference>
<evidence type="ECO:0000313" key="6">
    <source>
        <dbReference type="Proteomes" id="UP000274922"/>
    </source>
</evidence>
<feature type="compositionally biased region" description="Low complexity" evidence="3">
    <location>
        <begin position="345"/>
        <end position="356"/>
    </location>
</feature>
<keyword evidence="1 2" id="KW-0694">RNA-binding</keyword>
<evidence type="ECO:0000256" key="2">
    <source>
        <dbReference type="PROSITE-ProRule" id="PRU00176"/>
    </source>
</evidence>